<gene>
    <name evidence="2" type="ORF">DMX08_00165</name>
</gene>
<evidence type="ECO:0000313" key="2">
    <source>
        <dbReference type="EMBL" id="PYC43569.1"/>
    </source>
</evidence>
<dbReference type="EMBL" id="QJRN01000001">
    <property type="protein sequence ID" value="PYC43569.1"/>
    <property type="molecule type" value="Genomic_DNA"/>
</dbReference>
<protein>
    <submittedName>
        <fullName evidence="2">Uncharacterized protein</fullName>
    </submittedName>
</protein>
<reference evidence="2 3" key="1">
    <citation type="submission" date="2018-06" db="EMBL/GenBank/DDBJ databases">
        <title>Pseudomonas diversity within urban Lake Michigan freshwaters.</title>
        <authorList>
            <person name="Batrich M."/>
            <person name="Hatzopoulos T."/>
            <person name="Putonti C."/>
        </authorList>
    </citation>
    <scope>NUCLEOTIDE SEQUENCE [LARGE SCALE GENOMIC DNA]</scope>
    <source>
        <strain evidence="2 3">MB-090624</strain>
    </source>
</reference>
<accession>A0A9Q6NA35</accession>
<comment type="caution">
    <text evidence="2">The sequence shown here is derived from an EMBL/GenBank/DDBJ whole genome shotgun (WGS) entry which is preliminary data.</text>
</comment>
<evidence type="ECO:0000313" key="3">
    <source>
        <dbReference type="Proteomes" id="UP000248188"/>
    </source>
</evidence>
<sequence>MKGARDFLNNYELGINEFYSWFSTALKVTSLKVLFVKFVFYKLLLINILYLCLERLLVSSKRKLYIYN</sequence>
<name>A0A9Q6NA35_9PSED</name>
<dbReference type="AlphaFoldDB" id="A0A9Q6NA35"/>
<dbReference type="Proteomes" id="UP000248188">
    <property type="component" value="Unassembled WGS sequence"/>
</dbReference>
<keyword evidence="1" id="KW-0472">Membrane</keyword>
<keyword evidence="1" id="KW-1133">Transmembrane helix</keyword>
<organism evidence="2 3">
    <name type="scientific">Pseudomonas protegens</name>
    <dbReference type="NCBI Taxonomy" id="380021"/>
    <lineage>
        <taxon>Bacteria</taxon>
        <taxon>Pseudomonadati</taxon>
        <taxon>Pseudomonadota</taxon>
        <taxon>Gammaproteobacteria</taxon>
        <taxon>Pseudomonadales</taxon>
        <taxon>Pseudomonadaceae</taxon>
        <taxon>Pseudomonas</taxon>
    </lineage>
</organism>
<evidence type="ECO:0000256" key="1">
    <source>
        <dbReference type="SAM" id="Phobius"/>
    </source>
</evidence>
<feature type="transmembrane region" description="Helical" evidence="1">
    <location>
        <begin position="34"/>
        <end position="53"/>
    </location>
</feature>
<proteinExistence type="predicted"/>
<keyword evidence="1" id="KW-0812">Transmembrane</keyword>